<proteinExistence type="predicted"/>
<dbReference type="RefSeq" id="WP_184928206.1">
    <property type="nucleotide sequence ID" value="NZ_JACHMO010000001.1"/>
</dbReference>
<dbReference type="GO" id="GO:0005840">
    <property type="term" value="C:ribosome"/>
    <property type="evidence" value="ECO:0007669"/>
    <property type="project" value="UniProtKB-KW"/>
</dbReference>
<dbReference type="AlphaFoldDB" id="A0A7W9HTL1"/>
<dbReference type="SUPFAM" id="SSF55729">
    <property type="entry name" value="Acyl-CoA N-acyltransferases (Nat)"/>
    <property type="match status" value="1"/>
</dbReference>
<dbReference type="PROSITE" id="PS51186">
    <property type="entry name" value="GNAT"/>
    <property type="match status" value="1"/>
</dbReference>
<keyword evidence="1" id="KW-0808">Transferase</keyword>
<dbReference type="CDD" id="cd04301">
    <property type="entry name" value="NAT_SF"/>
    <property type="match status" value="1"/>
</dbReference>
<protein>
    <submittedName>
        <fullName evidence="4">Ribosomal protein S18 acetylase RimI-like enzyme</fullName>
    </submittedName>
</protein>
<keyword evidence="5" id="KW-1185">Reference proteome</keyword>
<evidence type="ECO:0000256" key="2">
    <source>
        <dbReference type="ARBA" id="ARBA00023315"/>
    </source>
</evidence>
<organism evidence="4 5">
    <name type="scientific">Saccharothrix ecbatanensis</name>
    <dbReference type="NCBI Taxonomy" id="1105145"/>
    <lineage>
        <taxon>Bacteria</taxon>
        <taxon>Bacillati</taxon>
        <taxon>Actinomycetota</taxon>
        <taxon>Actinomycetes</taxon>
        <taxon>Pseudonocardiales</taxon>
        <taxon>Pseudonocardiaceae</taxon>
        <taxon>Saccharothrix</taxon>
    </lineage>
</organism>
<gene>
    <name evidence="4" type="ORF">F4560_008045</name>
</gene>
<dbReference type="GO" id="GO:0016747">
    <property type="term" value="F:acyltransferase activity, transferring groups other than amino-acyl groups"/>
    <property type="evidence" value="ECO:0007669"/>
    <property type="project" value="InterPro"/>
</dbReference>
<evidence type="ECO:0000256" key="1">
    <source>
        <dbReference type="ARBA" id="ARBA00022679"/>
    </source>
</evidence>
<dbReference type="Proteomes" id="UP000552097">
    <property type="component" value="Unassembled WGS sequence"/>
</dbReference>
<feature type="domain" description="N-acetyltransferase" evidence="3">
    <location>
        <begin position="4"/>
        <end position="151"/>
    </location>
</feature>
<dbReference type="InterPro" id="IPR050832">
    <property type="entry name" value="Bact_Acetyltransf"/>
</dbReference>
<evidence type="ECO:0000313" key="5">
    <source>
        <dbReference type="Proteomes" id="UP000552097"/>
    </source>
</evidence>
<dbReference type="EMBL" id="JACHMO010000001">
    <property type="protein sequence ID" value="MBB5808277.1"/>
    <property type="molecule type" value="Genomic_DNA"/>
</dbReference>
<accession>A0A7W9HTL1</accession>
<keyword evidence="2" id="KW-0012">Acyltransferase</keyword>
<comment type="caution">
    <text evidence="4">The sequence shown here is derived from an EMBL/GenBank/DDBJ whole genome shotgun (WGS) entry which is preliminary data.</text>
</comment>
<keyword evidence="4" id="KW-0689">Ribosomal protein</keyword>
<evidence type="ECO:0000259" key="3">
    <source>
        <dbReference type="PROSITE" id="PS51186"/>
    </source>
</evidence>
<dbReference type="InterPro" id="IPR016181">
    <property type="entry name" value="Acyl_CoA_acyltransferase"/>
</dbReference>
<reference evidence="4 5" key="1">
    <citation type="submission" date="2020-08" db="EMBL/GenBank/DDBJ databases">
        <title>Sequencing the genomes of 1000 actinobacteria strains.</title>
        <authorList>
            <person name="Klenk H.-P."/>
        </authorList>
    </citation>
    <scope>NUCLEOTIDE SEQUENCE [LARGE SCALE GENOMIC DNA]</scope>
    <source>
        <strain evidence="4 5">DSM 45486</strain>
    </source>
</reference>
<dbReference type="Gene3D" id="3.40.630.30">
    <property type="match status" value="1"/>
</dbReference>
<dbReference type="InterPro" id="IPR000182">
    <property type="entry name" value="GNAT_dom"/>
</dbReference>
<dbReference type="PANTHER" id="PTHR43877">
    <property type="entry name" value="AMINOALKYLPHOSPHONATE N-ACETYLTRANSFERASE-RELATED-RELATED"/>
    <property type="match status" value="1"/>
</dbReference>
<dbReference type="Pfam" id="PF00583">
    <property type="entry name" value="Acetyltransf_1"/>
    <property type="match status" value="1"/>
</dbReference>
<sequence>MGTITVRPPRAEDRGPLVEVHVKARRSYYEGHLPEAELVEWEEAARAKGYHFDKPGPVWLCAELDGEFAGFALVTPDGELWQLQVDPARWGNGVGLSLHDAAMDALRDLGVTTARLDVFVENRRAIRFYTARGWRETGREETHVRMALDLEDVRST</sequence>
<keyword evidence="4" id="KW-0687">Ribonucleoprotein</keyword>
<evidence type="ECO:0000313" key="4">
    <source>
        <dbReference type="EMBL" id="MBB5808277.1"/>
    </source>
</evidence>
<name>A0A7W9HTL1_9PSEU</name>